<dbReference type="GO" id="GO:0000166">
    <property type="term" value="F:nucleotide binding"/>
    <property type="evidence" value="ECO:0007669"/>
    <property type="project" value="UniProtKB-KW"/>
</dbReference>
<sequence length="285" mass="31546">MFFSNEKVCVYGITGRYGSYHTKKMIEYGTDIVCGVSKNNEFKEVHNVPVYNTLSDYVSRGFNVDTAIFFVPAPYVMEAFLDAFNNGVKKFVVITEHVPIHDALRMVDIVKKNNLTMVGPNCPGVIYSKEKVKLGIMPEKYFKEGEVAIISRSGTLMYEIAKYIGESYGVSIGIGLGGDPVIGLNVLEAFKEVAKLGFEKVVLIGEIGGEDEITGVAEAIKMGFKPSNIVSFFAGRHAPEGKRMGHAGAIVEGEHGKIKYKEEKMREYGVRVVKFPWEVKNAFAL</sequence>
<dbReference type="GO" id="GO:0006099">
    <property type="term" value="P:tricarboxylic acid cycle"/>
    <property type="evidence" value="ECO:0007669"/>
    <property type="project" value="TreeGrafter"/>
</dbReference>
<dbReference type="SUPFAM" id="SSF51735">
    <property type="entry name" value="NAD(P)-binding Rossmann-fold domains"/>
    <property type="match status" value="1"/>
</dbReference>
<dbReference type="EMBL" id="CP000771">
    <property type="protein sequence ID" value="ABS61226.1"/>
    <property type="molecule type" value="Genomic_DNA"/>
</dbReference>
<dbReference type="PANTHER" id="PTHR11117">
    <property type="entry name" value="SUCCINYL-COA LIGASE SUBUNIT ALPHA"/>
    <property type="match status" value="1"/>
</dbReference>
<evidence type="ECO:0000256" key="2">
    <source>
        <dbReference type="ARBA" id="ARBA00022741"/>
    </source>
</evidence>
<dbReference type="PANTHER" id="PTHR11117:SF2">
    <property type="entry name" value="SUCCINATE--COA LIGASE [ADP_GDP-FORMING] SUBUNIT ALPHA, MITOCHONDRIAL"/>
    <property type="match status" value="1"/>
</dbReference>
<keyword evidence="1" id="KW-0436">Ligase</keyword>
<feature type="domain" description="CoA-binding" evidence="4">
    <location>
        <begin position="2"/>
        <end position="98"/>
    </location>
</feature>
<dbReference type="RefSeq" id="WP_011994533.1">
    <property type="nucleotide sequence ID" value="NC_009718.1"/>
</dbReference>
<evidence type="ECO:0000256" key="1">
    <source>
        <dbReference type="ARBA" id="ARBA00022598"/>
    </source>
</evidence>
<name>A7HMU3_FERNB</name>
<reference evidence="5 6" key="1">
    <citation type="submission" date="2007-07" db="EMBL/GenBank/DDBJ databases">
        <title>Complete sequence of Fervidobacterium nodosum Rt17-B1.</title>
        <authorList>
            <consortium name="US DOE Joint Genome Institute"/>
            <person name="Copeland A."/>
            <person name="Lucas S."/>
            <person name="Lapidus A."/>
            <person name="Barry K."/>
            <person name="Glavina del Rio T."/>
            <person name="Dalin E."/>
            <person name="Tice H."/>
            <person name="Pitluck S."/>
            <person name="Saunders E."/>
            <person name="Brettin T."/>
            <person name="Bruce D."/>
            <person name="Detter J.C."/>
            <person name="Han C."/>
            <person name="Schmutz J."/>
            <person name="Larimer F."/>
            <person name="Land M."/>
            <person name="Hauser L."/>
            <person name="Kyrpides N."/>
            <person name="Mikhailova N."/>
            <person name="Nelson K."/>
            <person name="Gogarten J.P."/>
            <person name="Noll K."/>
            <person name="Richardson P."/>
        </authorList>
    </citation>
    <scope>NUCLEOTIDE SEQUENCE [LARGE SCALE GENOMIC DNA]</scope>
    <source>
        <strain evidence="6">ATCC 35602 / DSM 5306 / Rt17-B1</strain>
    </source>
</reference>
<evidence type="ECO:0000313" key="6">
    <source>
        <dbReference type="Proteomes" id="UP000002415"/>
    </source>
</evidence>
<dbReference type="Pfam" id="PF02629">
    <property type="entry name" value="CoA_binding"/>
    <property type="match status" value="1"/>
</dbReference>
<accession>A7HMU3</accession>
<dbReference type="Proteomes" id="UP000002415">
    <property type="component" value="Chromosome"/>
</dbReference>
<dbReference type="HOGENOM" id="CLU_052104_0_0_0"/>
<keyword evidence="6" id="KW-1185">Reference proteome</keyword>
<evidence type="ECO:0000313" key="5">
    <source>
        <dbReference type="EMBL" id="ABS61226.1"/>
    </source>
</evidence>
<dbReference type="PRINTS" id="PR01798">
    <property type="entry name" value="SCOASYNTHASE"/>
</dbReference>
<dbReference type="InterPro" id="IPR005811">
    <property type="entry name" value="SUCC_ACL_C"/>
</dbReference>
<dbReference type="Gene3D" id="3.40.50.261">
    <property type="entry name" value="Succinyl-CoA synthetase domains"/>
    <property type="match status" value="1"/>
</dbReference>
<dbReference type="GO" id="GO:0009361">
    <property type="term" value="C:succinate-CoA ligase complex (ADP-forming)"/>
    <property type="evidence" value="ECO:0007669"/>
    <property type="project" value="TreeGrafter"/>
</dbReference>
<dbReference type="KEGG" id="fno:Fnod_1379"/>
<reference evidence="5 6" key="2">
    <citation type="journal article" date="2009" name="Proc. Natl. Acad. Sci. U.S.A.">
        <title>On the chimeric nature, thermophilic origin, and phylogenetic placement of the Thermotogales.</title>
        <authorList>
            <person name="Zhaxybayeva O."/>
            <person name="Swithers K.S."/>
            <person name="Lapierre P."/>
            <person name="Fournier G.P."/>
            <person name="Bickhart D.M."/>
            <person name="DeBoy R.T."/>
            <person name="Nelson K.E."/>
            <person name="Nesbo C.L."/>
            <person name="Doolittle W.F."/>
            <person name="Gogarten J.P."/>
            <person name="Noll K.M."/>
        </authorList>
    </citation>
    <scope>NUCLEOTIDE SEQUENCE [LARGE SCALE GENOMIC DNA]</scope>
    <source>
        <strain evidence="6">ATCC 35602 / DSM 5306 / Rt17-B1</strain>
    </source>
</reference>
<dbReference type="InterPro" id="IPR016102">
    <property type="entry name" value="Succinyl-CoA_synth-like"/>
</dbReference>
<dbReference type="SMART" id="SM00881">
    <property type="entry name" value="CoA_binding"/>
    <property type="match status" value="1"/>
</dbReference>
<dbReference type="PROSITE" id="PS00399">
    <property type="entry name" value="SUCCINYL_COA_LIG_2"/>
    <property type="match status" value="1"/>
</dbReference>
<dbReference type="SUPFAM" id="SSF52210">
    <property type="entry name" value="Succinyl-CoA synthetase domains"/>
    <property type="match status" value="1"/>
</dbReference>
<feature type="active site" description="Tele-phosphohistidine intermediate" evidence="3">
    <location>
        <position position="246"/>
    </location>
</feature>
<dbReference type="PIRSF" id="PIRSF001553">
    <property type="entry name" value="SucCS_alpha"/>
    <property type="match status" value="1"/>
</dbReference>
<dbReference type="GO" id="GO:0004776">
    <property type="term" value="F:succinate-CoA ligase (GDP-forming) activity"/>
    <property type="evidence" value="ECO:0007669"/>
    <property type="project" value="TreeGrafter"/>
</dbReference>
<organism evidence="5 6">
    <name type="scientific">Fervidobacterium nodosum (strain ATCC 35602 / DSM 5306 / Rt17-B1)</name>
    <dbReference type="NCBI Taxonomy" id="381764"/>
    <lineage>
        <taxon>Bacteria</taxon>
        <taxon>Thermotogati</taxon>
        <taxon>Thermotogota</taxon>
        <taxon>Thermotogae</taxon>
        <taxon>Thermotogales</taxon>
        <taxon>Fervidobacteriaceae</taxon>
        <taxon>Fervidobacterium</taxon>
    </lineage>
</organism>
<dbReference type="AlphaFoldDB" id="A7HMU3"/>
<protein>
    <submittedName>
        <fullName evidence="5">CoA-binding domain protein</fullName>
    </submittedName>
</protein>
<proteinExistence type="predicted"/>
<gene>
    <name evidence="5" type="ordered locus">Fnod_1379</name>
</gene>
<evidence type="ECO:0000256" key="3">
    <source>
        <dbReference type="PIRSR" id="PIRSR001553-1"/>
    </source>
</evidence>
<dbReference type="eggNOG" id="COG0074">
    <property type="taxonomic scope" value="Bacteria"/>
</dbReference>
<dbReference type="Gene3D" id="3.40.50.720">
    <property type="entry name" value="NAD(P)-binding Rossmann-like Domain"/>
    <property type="match status" value="1"/>
</dbReference>
<dbReference type="GO" id="GO:0004775">
    <property type="term" value="F:succinate-CoA ligase (ADP-forming) activity"/>
    <property type="evidence" value="ECO:0007669"/>
    <property type="project" value="TreeGrafter"/>
</dbReference>
<dbReference type="Pfam" id="PF00549">
    <property type="entry name" value="Ligase_CoA"/>
    <property type="match status" value="1"/>
</dbReference>
<dbReference type="OrthoDB" id="9807196at2"/>
<keyword evidence="2" id="KW-0547">Nucleotide-binding</keyword>
<evidence type="ECO:0000259" key="4">
    <source>
        <dbReference type="SMART" id="SM00881"/>
    </source>
</evidence>
<dbReference type="InterPro" id="IPR005810">
    <property type="entry name" value="CoA_lig_alpha"/>
</dbReference>
<dbReference type="STRING" id="381764.Fnod_1379"/>
<dbReference type="InterPro" id="IPR003781">
    <property type="entry name" value="CoA-bd"/>
</dbReference>
<dbReference type="InterPro" id="IPR036291">
    <property type="entry name" value="NAD(P)-bd_dom_sf"/>
</dbReference>
<dbReference type="InterPro" id="IPR017440">
    <property type="entry name" value="Cit_synth/succinyl-CoA_lig_AS"/>
</dbReference>